<comment type="caution">
    <text evidence="3">The sequence shown here is derived from an EMBL/GenBank/DDBJ whole genome shotgun (WGS) entry which is preliminary data.</text>
</comment>
<comment type="subcellular location">
    <subcellularLocation>
        <location evidence="1">Mitochondrion inner membrane</location>
        <topology evidence="1">Peripheral membrane protein</topology>
        <orientation evidence="1">Intermembrane side</orientation>
    </subcellularLocation>
</comment>
<dbReference type="AlphaFoldDB" id="S9V8T2"/>
<keyword evidence="1" id="KW-0999">Mitochondrion inner membrane</keyword>
<dbReference type="GO" id="GO:0015031">
    <property type="term" value="P:protein transport"/>
    <property type="evidence" value="ECO:0007669"/>
    <property type="project" value="UniProtKB-KW"/>
</dbReference>
<comment type="domain">
    <text evidence="1">The twin CX3C motif contains 4 conserved Cys residues that form 2 disulfide bonds in the mitochondrial intermembrane space.</text>
</comment>
<dbReference type="InterPro" id="IPR004217">
    <property type="entry name" value="Tim10-like"/>
</dbReference>
<keyword evidence="1" id="KW-0653">Protein transport</keyword>
<comment type="similarity">
    <text evidence="1">Belongs to the small Tim family.</text>
</comment>
<dbReference type="OrthoDB" id="274922at2759"/>
<gene>
    <name evidence="3" type="ORF">STCU_00099</name>
</gene>
<dbReference type="EMBL" id="ATMH01000099">
    <property type="protein sequence ID" value="EPY37198.1"/>
    <property type="molecule type" value="Genomic_DNA"/>
</dbReference>
<accession>S9V8T2</accession>
<dbReference type="SUPFAM" id="SSF144122">
    <property type="entry name" value="Tim10-like"/>
    <property type="match status" value="1"/>
</dbReference>
<keyword evidence="1" id="KW-0143">Chaperone</keyword>
<comment type="subunit">
    <text evidence="1">Heterohexamer.</text>
</comment>
<keyword evidence="1" id="KW-0472">Membrane</keyword>
<dbReference type="Proteomes" id="UP000015354">
    <property type="component" value="Unassembled WGS sequence"/>
</dbReference>
<evidence type="ECO:0000259" key="2">
    <source>
        <dbReference type="Pfam" id="PF02953"/>
    </source>
</evidence>
<evidence type="ECO:0000313" key="4">
    <source>
        <dbReference type="Proteomes" id="UP000015354"/>
    </source>
</evidence>
<keyword evidence="1" id="KW-0813">Transport</keyword>
<proteinExistence type="inferred from homology"/>
<keyword evidence="4" id="KW-1185">Reference proteome</keyword>
<reference evidence="3 4" key="1">
    <citation type="journal article" date="2013" name="PLoS ONE">
        <title>Predicting the Proteins of Angomonas deanei, Strigomonas culicis and Their Respective Endosymbionts Reveals New Aspects of the Trypanosomatidae Family.</title>
        <authorList>
            <person name="Motta M.C."/>
            <person name="Martins A.C."/>
            <person name="de Souza S.S."/>
            <person name="Catta-Preta C.M."/>
            <person name="Silva R."/>
            <person name="Klein C.C."/>
            <person name="de Almeida L.G."/>
            <person name="de Lima Cunha O."/>
            <person name="Ciapina L.P."/>
            <person name="Brocchi M."/>
            <person name="Colabardini A.C."/>
            <person name="de Araujo Lima B."/>
            <person name="Machado C.R."/>
            <person name="de Almeida Soares C.M."/>
            <person name="Probst C.M."/>
            <person name="de Menezes C.B."/>
            <person name="Thompson C.E."/>
            <person name="Bartholomeu D.C."/>
            <person name="Gradia D.F."/>
            <person name="Pavoni D.P."/>
            <person name="Grisard E.C."/>
            <person name="Fantinatti-Garboggini F."/>
            <person name="Marchini F.K."/>
            <person name="Rodrigues-Luiz G.F."/>
            <person name="Wagner G."/>
            <person name="Goldman G.H."/>
            <person name="Fietto J.L."/>
            <person name="Elias M.C."/>
            <person name="Goldman M.H."/>
            <person name="Sagot M.F."/>
            <person name="Pereira M."/>
            <person name="Stoco P.H."/>
            <person name="de Mendonca-Neto R.P."/>
            <person name="Teixeira S.M."/>
            <person name="Maciel T.E."/>
            <person name="de Oliveira Mendes T.A."/>
            <person name="Urmenyi T.P."/>
            <person name="de Souza W."/>
            <person name="Schenkman S."/>
            <person name="de Vasconcelos A.T."/>
        </authorList>
    </citation>
    <scope>NUCLEOTIDE SEQUENCE [LARGE SCALE GENOMIC DNA]</scope>
</reference>
<dbReference type="InterPro" id="IPR035427">
    <property type="entry name" value="Tim10-like_dom_sf"/>
</dbReference>
<keyword evidence="1" id="KW-1015">Disulfide bond</keyword>
<comment type="function">
    <text evidence="1">Mitochondrial intermembrane chaperone that participates in the import and insertion of some multi-pass transmembrane proteins into the mitochondrial inner membrane. Also required for the transfer of beta-barrel precursors from the TOM complex to the sorting and assembly machinery (SAM complex) of the outer membrane. Acts as a chaperone-like protein that protects the hydrophobic precursors from aggregation and guide them through the mitochondrial intermembrane space.</text>
</comment>
<evidence type="ECO:0000256" key="1">
    <source>
        <dbReference type="RuleBase" id="RU367043"/>
    </source>
</evidence>
<feature type="domain" description="Tim10-like" evidence="2">
    <location>
        <begin position="6"/>
        <end position="63"/>
    </location>
</feature>
<evidence type="ECO:0000313" key="3">
    <source>
        <dbReference type="EMBL" id="EPY37198.1"/>
    </source>
</evidence>
<keyword evidence="1" id="KW-0496">Mitochondrion</keyword>
<dbReference type="Gene3D" id="1.10.287.810">
    <property type="entry name" value="Mitochondrial import inner membrane translocase subunit tim13 like domains"/>
    <property type="match status" value="1"/>
</dbReference>
<protein>
    <recommendedName>
        <fullName evidence="1">Mitochondrial import inner membrane translocase subunit</fullName>
    </recommendedName>
</protein>
<sequence>MNVGVKQESYRIETMMSNMRSECFNLCCSDLTSNELNMNEVHCIDRCAWRYLRTHRIISHALDKNQKFGK</sequence>
<dbReference type="GO" id="GO:0005743">
    <property type="term" value="C:mitochondrial inner membrane"/>
    <property type="evidence" value="ECO:0007669"/>
    <property type="project" value="UniProtKB-SubCell"/>
</dbReference>
<organism evidence="3 4">
    <name type="scientific">Strigomonas culicis</name>
    <dbReference type="NCBI Taxonomy" id="28005"/>
    <lineage>
        <taxon>Eukaryota</taxon>
        <taxon>Discoba</taxon>
        <taxon>Euglenozoa</taxon>
        <taxon>Kinetoplastea</taxon>
        <taxon>Metakinetoplastina</taxon>
        <taxon>Trypanosomatida</taxon>
        <taxon>Trypanosomatidae</taxon>
        <taxon>Strigomonadinae</taxon>
        <taxon>Strigomonas</taxon>
    </lineage>
</organism>
<keyword evidence="1" id="KW-0811">Translocation</keyword>
<name>S9V8T2_9TRYP</name>
<dbReference type="Pfam" id="PF02953">
    <property type="entry name" value="zf-Tim10_DDP"/>
    <property type="match status" value="1"/>
</dbReference>